<dbReference type="PANTHER" id="PTHR33619:SF3">
    <property type="entry name" value="POLYSACCHARIDE EXPORT PROTEIN GFCE-RELATED"/>
    <property type="match status" value="1"/>
</dbReference>
<proteinExistence type="predicted"/>
<dbReference type="STRING" id="282197.SAMN04488517_102514"/>
<dbReference type="Gene3D" id="3.30.1950.10">
    <property type="entry name" value="wza like domain"/>
    <property type="match status" value="1"/>
</dbReference>
<keyword evidence="4" id="KW-1185">Reference proteome</keyword>
<evidence type="ECO:0000259" key="2">
    <source>
        <dbReference type="Pfam" id="PF02563"/>
    </source>
</evidence>
<sequence>MARSIAAIVAVTLVASCGALPRSGPSKREIYAGSVLRDGDAFVVSVNPRVTAATSVTPALGFSEAFRNAAEIGADTIRPGDTLGLIIYENVEDGLLANAGTSASLIDEVQVDSSGMIFIPYAGRIRAADNTPEALRQIITQRLDEQTPDPQVLIRRLAGDGATVSVVGGTGAQGVYPIERPTRTLTAMIAAAGGVAIKPDIALVTVVRGGRSETAYLADLYKNPMLDIALRDGDTIFVEEDTRSFTILGATGAQNRLEFQTEVISAIEALAQVGGLNANLANPTGVFVFRNEPQEIARAVMGRDDLIGAQRMVYVLDLTEPNGMFDARDFVIRSEDTIYVTEAPIVAWNRSVAALFGSLGQVGSTGRALGVE</sequence>
<dbReference type="EMBL" id="CXPG01000020">
    <property type="protein sequence ID" value="CTQ33681.1"/>
    <property type="molecule type" value="Genomic_DNA"/>
</dbReference>
<dbReference type="Pfam" id="PF02563">
    <property type="entry name" value="Poly_export"/>
    <property type="match status" value="1"/>
</dbReference>
<dbReference type="PROSITE" id="PS51257">
    <property type="entry name" value="PROKAR_LIPOPROTEIN"/>
    <property type="match status" value="1"/>
</dbReference>
<dbReference type="Gene3D" id="3.10.560.10">
    <property type="entry name" value="Outer membrane lipoprotein wza domain like"/>
    <property type="match status" value="2"/>
</dbReference>
<accession>A0A0M6XU03</accession>
<name>A0A0M6XU03_9RHOB</name>
<reference evidence="3 4" key="1">
    <citation type="submission" date="2015-07" db="EMBL/GenBank/DDBJ databases">
        <authorList>
            <person name="Noorani M."/>
        </authorList>
    </citation>
    <scope>NUCLEOTIDE SEQUENCE [LARGE SCALE GENOMIC DNA]</scope>
    <source>
        <strain evidence="3 4">CECT 5088</strain>
    </source>
</reference>
<dbReference type="RefSeq" id="WP_055683064.1">
    <property type="nucleotide sequence ID" value="NZ_CANMUL010000001.1"/>
</dbReference>
<dbReference type="InterPro" id="IPR003715">
    <property type="entry name" value="Poly_export_N"/>
</dbReference>
<evidence type="ECO:0000313" key="3">
    <source>
        <dbReference type="EMBL" id="CTQ33681.1"/>
    </source>
</evidence>
<evidence type="ECO:0000313" key="4">
    <source>
        <dbReference type="Proteomes" id="UP000048908"/>
    </source>
</evidence>
<dbReference type="Proteomes" id="UP000048908">
    <property type="component" value="Unassembled WGS sequence"/>
</dbReference>
<dbReference type="OrthoDB" id="7198507at2"/>
<dbReference type="InterPro" id="IPR049712">
    <property type="entry name" value="Poly_export"/>
</dbReference>
<feature type="domain" description="Polysaccharide export protein N-terminal" evidence="2">
    <location>
        <begin position="76"/>
        <end position="154"/>
    </location>
</feature>
<keyword evidence="1" id="KW-0732">Signal</keyword>
<dbReference type="AlphaFoldDB" id="A0A0M6XU03"/>
<dbReference type="PANTHER" id="PTHR33619">
    <property type="entry name" value="POLYSACCHARIDE EXPORT PROTEIN GFCE-RELATED"/>
    <property type="match status" value="1"/>
</dbReference>
<evidence type="ECO:0000256" key="1">
    <source>
        <dbReference type="ARBA" id="ARBA00022729"/>
    </source>
</evidence>
<gene>
    <name evidence="3" type="ORF">JAN5088_02466</name>
</gene>
<dbReference type="GO" id="GO:0015159">
    <property type="term" value="F:polysaccharide transmembrane transporter activity"/>
    <property type="evidence" value="ECO:0007669"/>
    <property type="project" value="InterPro"/>
</dbReference>
<organism evidence="3 4">
    <name type="scientific">Jannaschia rubra</name>
    <dbReference type="NCBI Taxonomy" id="282197"/>
    <lineage>
        <taxon>Bacteria</taxon>
        <taxon>Pseudomonadati</taxon>
        <taxon>Pseudomonadota</taxon>
        <taxon>Alphaproteobacteria</taxon>
        <taxon>Rhodobacterales</taxon>
        <taxon>Roseobacteraceae</taxon>
        <taxon>Jannaschia</taxon>
    </lineage>
</organism>
<protein>
    <submittedName>
        <fullName evidence="3">Polysaccharide export protein Wza</fullName>
    </submittedName>
</protein>